<dbReference type="InterPro" id="IPR034291">
    <property type="entry name" value="TMP_synthase"/>
</dbReference>
<dbReference type="FunFam" id="3.20.20.70:FF:000104">
    <property type="entry name" value="Thiamine biosynthetic bifunctional enzyme"/>
    <property type="match status" value="1"/>
</dbReference>
<dbReference type="OrthoDB" id="4994at2759"/>
<dbReference type="Gene3D" id="3.20.20.70">
    <property type="entry name" value="Aldolase class I"/>
    <property type="match status" value="1"/>
</dbReference>
<keyword evidence="11" id="KW-0460">Magnesium</keyword>
<evidence type="ECO:0000313" key="21">
    <source>
        <dbReference type="Proteomes" id="UP000193144"/>
    </source>
</evidence>
<dbReference type="InterPro" id="IPR036206">
    <property type="entry name" value="ThiamineP_synth_sf"/>
</dbReference>
<feature type="domain" description="Thiamine phosphate synthase/TenI" evidence="19">
    <location>
        <begin position="10"/>
        <end position="215"/>
    </location>
</feature>
<dbReference type="GO" id="GO:0004789">
    <property type="term" value="F:thiamine-phosphate diphosphorylase activity"/>
    <property type="evidence" value="ECO:0007669"/>
    <property type="project" value="UniProtKB-EC"/>
</dbReference>
<dbReference type="InterPro" id="IPR022998">
    <property type="entry name" value="ThiamineP_synth_TenI"/>
</dbReference>
<comment type="catalytic activity">
    <reaction evidence="13">
        <text>4-methyl-5-(2-phosphooxyethyl)-thiazole + 4-amino-2-methyl-5-(diphosphooxymethyl)pyrimidine + H(+) = thiamine phosphate + diphosphate</text>
        <dbReference type="Rhea" id="RHEA:22328"/>
        <dbReference type="ChEBI" id="CHEBI:15378"/>
        <dbReference type="ChEBI" id="CHEBI:33019"/>
        <dbReference type="ChEBI" id="CHEBI:37575"/>
        <dbReference type="ChEBI" id="CHEBI:57841"/>
        <dbReference type="ChEBI" id="CHEBI:58296"/>
        <dbReference type="EC" id="2.5.1.3"/>
    </reaction>
</comment>
<proteinExistence type="inferred from homology"/>
<evidence type="ECO:0000256" key="18">
    <source>
        <dbReference type="SAM" id="Phobius"/>
    </source>
</evidence>
<dbReference type="InterPro" id="IPR013785">
    <property type="entry name" value="Aldolase_TIM"/>
</dbReference>
<feature type="transmembrane region" description="Helical" evidence="18">
    <location>
        <begin position="463"/>
        <end position="484"/>
    </location>
</feature>
<dbReference type="Pfam" id="PF02110">
    <property type="entry name" value="HK"/>
    <property type="match status" value="1"/>
</dbReference>
<comment type="function">
    <text evidence="3">Condenses 4-methyl-5-(beta-hydroxyethyl)thiazole monophosphate (THZ-P) and 2-methyl-4-amino-5-hydroxymethyl pyrimidine pyrophosphate (HMP-PP) to form thiamine monophosphate (TMP).</text>
</comment>
<evidence type="ECO:0000256" key="11">
    <source>
        <dbReference type="ARBA" id="ARBA00022842"/>
    </source>
</evidence>
<dbReference type="GO" id="GO:0004417">
    <property type="term" value="F:hydroxyethylthiazole kinase activity"/>
    <property type="evidence" value="ECO:0007669"/>
    <property type="project" value="UniProtKB-EC"/>
</dbReference>
<keyword evidence="8" id="KW-0547">Nucleotide-binding</keyword>
<dbReference type="Pfam" id="PF02581">
    <property type="entry name" value="TMP-TENI"/>
    <property type="match status" value="1"/>
</dbReference>
<evidence type="ECO:0000256" key="15">
    <source>
        <dbReference type="ARBA" id="ARBA00047883"/>
    </source>
</evidence>
<keyword evidence="12" id="KW-0784">Thiamine biosynthesis</keyword>
<evidence type="ECO:0000256" key="3">
    <source>
        <dbReference type="ARBA" id="ARBA00003814"/>
    </source>
</evidence>
<dbReference type="CDD" id="cd00564">
    <property type="entry name" value="TMP_TenI"/>
    <property type="match status" value="1"/>
</dbReference>
<dbReference type="SUPFAM" id="SSF51391">
    <property type="entry name" value="Thiamin phosphate synthase"/>
    <property type="match status" value="1"/>
</dbReference>
<dbReference type="UniPathway" id="UPA00060">
    <property type="reaction ID" value="UER00139"/>
</dbReference>
<comment type="catalytic activity">
    <reaction evidence="15">
        <text>2-[(2R,5Z)-2-carboxy-4-methylthiazol-5(2H)-ylidene]ethyl phosphate + 4-amino-2-methyl-5-(diphosphooxymethyl)pyrimidine + 2 H(+) = thiamine phosphate + CO2 + diphosphate</text>
        <dbReference type="Rhea" id="RHEA:47844"/>
        <dbReference type="ChEBI" id="CHEBI:15378"/>
        <dbReference type="ChEBI" id="CHEBI:16526"/>
        <dbReference type="ChEBI" id="CHEBI:33019"/>
        <dbReference type="ChEBI" id="CHEBI:37575"/>
        <dbReference type="ChEBI" id="CHEBI:57841"/>
        <dbReference type="ChEBI" id="CHEBI:62899"/>
        <dbReference type="EC" id="2.5.1.3"/>
    </reaction>
</comment>
<dbReference type="PANTHER" id="PTHR20857:SF23">
    <property type="entry name" value="THIAMINE BIOSYNTHETIC BIFUNCTIONAL ENZYME"/>
    <property type="match status" value="1"/>
</dbReference>
<keyword evidence="21" id="KW-1185">Reference proteome</keyword>
<evidence type="ECO:0000256" key="10">
    <source>
        <dbReference type="ARBA" id="ARBA00022840"/>
    </source>
</evidence>
<keyword evidence="7" id="KW-0479">Metal-binding</keyword>
<comment type="pathway">
    <text evidence="5">Cofactor biosynthesis; thiamine diphosphate biosynthesis; thiamine phosphate from 4-amino-2-methyl-5-diphosphomethylpyrimidine and 4-methyl-5-(2-phosphoethyl)-thiazole: step 1/1.</text>
</comment>
<dbReference type="HAMAP" id="MF_00097">
    <property type="entry name" value="TMP_synthase"/>
    <property type="match status" value="1"/>
</dbReference>
<dbReference type="EMBL" id="MCFA01000069">
    <property type="protein sequence ID" value="ORY10753.1"/>
    <property type="molecule type" value="Genomic_DNA"/>
</dbReference>
<protein>
    <submittedName>
        <fullName evidence="20">Hydroxyethylthiazole kinase family-domain-containing protein</fullName>
    </submittedName>
</protein>
<keyword evidence="9 20" id="KW-0418">Kinase</keyword>
<evidence type="ECO:0000256" key="7">
    <source>
        <dbReference type="ARBA" id="ARBA00022723"/>
    </source>
</evidence>
<dbReference type="AlphaFoldDB" id="A0A1Y1ZKH6"/>
<dbReference type="GO" id="GO:0009228">
    <property type="term" value="P:thiamine biosynthetic process"/>
    <property type="evidence" value="ECO:0007669"/>
    <property type="project" value="UniProtKB-KW"/>
</dbReference>
<evidence type="ECO:0000256" key="14">
    <source>
        <dbReference type="ARBA" id="ARBA00047851"/>
    </source>
</evidence>
<dbReference type="NCBIfam" id="TIGR00693">
    <property type="entry name" value="thiE"/>
    <property type="match status" value="1"/>
</dbReference>
<comment type="catalytic activity">
    <reaction evidence="14">
        <text>2-(2-carboxy-4-methylthiazol-5-yl)ethyl phosphate + 4-amino-2-methyl-5-(diphosphooxymethyl)pyrimidine + 2 H(+) = thiamine phosphate + CO2 + diphosphate</text>
        <dbReference type="Rhea" id="RHEA:47848"/>
        <dbReference type="ChEBI" id="CHEBI:15378"/>
        <dbReference type="ChEBI" id="CHEBI:16526"/>
        <dbReference type="ChEBI" id="CHEBI:33019"/>
        <dbReference type="ChEBI" id="CHEBI:37575"/>
        <dbReference type="ChEBI" id="CHEBI:57841"/>
        <dbReference type="ChEBI" id="CHEBI:62890"/>
        <dbReference type="EC" id="2.5.1.3"/>
    </reaction>
</comment>
<dbReference type="HAMAP" id="MF_00228">
    <property type="entry name" value="Thz_kinase"/>
    <property type="match status" value="1"/>
</dbReference>
<name>A0A1Y1ZKH6_9PLEO</name>
<dbReference type="InterPro" id="IPR000417">
    <property type="entry name" value="Hyethyz_kinase"/>
</dbReference>
<reference evidence="20 21" key="1">
    <citation type="submission" date="2016-07" db="EMBL/GenBank/DDBJ databases">
        <title>Pervasive Adenine N6-methylation of Active Genes in Fungi.</title>
        <authorList>
            <consortium name="DOE Joint Genome Institute"/>
            <person name="Mondo S.J."/>
            <person name="Dannebaum R.O."/>
            <person name="Kuo R.C."/>
            <person name="Labutti K."/>
            <person name="Haridas S."/>
            <person name="Kuo A."/>
            <person name="Salamov A."/>
            <person name="Ahrendt S.R."/>
            <person name="Lipzen A."/>
            <person name="Sullivan W."/>
            <person name="Andreopoulos W.B."/>
            <person name="Clum A."/>
            <person name="Lindquist E."/>
            <person name="Daum C."/>
            <person name="Ramamoorthy G.K."/>
            <person name="Gryganskyi A."/>
            <person name="Culley D."/>
            <person name="Magnuson J.K."/>
            <person name="James T.Y."/>
            <person name="O'Malley M.A."/>
            <person name="Stajich J.E."/>
            <person name="Spatafora J.W."/>
            <person name="Visel A."/>
            <person name="Grigoriev I.V."/>
        </authorList>
    </citation>
    <scope>NUCLEOTIDE SEQUENCE [LARGE SCALE GENOMIC DNA]</scope>
    <source>
        <strain evidence="20 21">CBS 115471</strain>
    </source>
</reference>
<evidence type="ECO:0000256" key="1">
    <source>
        <dbReference type="ARBA" id="ARBA00001771"/>
    </source>
</evidence>
<comment type="similarity">
    <text evidence="17">In the N-terminal section; belongs to the thiamine-phosphate synthase family.</text>
</comment>
<dbReference type="STRING" id="1231657.A0A1Y1ZKH6"/>
<dbReference type="SUPFAM" id="SSF53613">
    <property type="entry name" value="Ribokinase-like"/>
    <property type="match status" value="1"/>
</dbReference>
<comment type="similarity">
    <text evidence="16">In the C-terminal section; belongs to the Thz kinase family.</text>
</comment>
<comment type="cofactor">
    <cofactor evidence="2">
        <name>Mg(2+)</name>
        <dbReference type="ChEBI" id="CHEBI:18420"/>
    </cofactor>
</comment>
<evidence type="ECO:0000256" key="17">
    <source>
        <dbReference type="ARBA" id="ARBA00061283"/>
    </source>
</evidence>
<evidence type="ECO:0000259" key="19">
    <source>
        <dbReference type="Pfam" id="PF02581"/>
    </source>
</evidence>
<dbReference type="Proteomes" id="UP000193144">
    <property type="component" value="Unassembled WGS sequence"/>
</dbReference>
<comment type="caution">
    <text evidence="20">The sequence shown here is derived from an EMBL/GenBank/DDBJ whole genome shotgun (WGS) entry which is preliminary data.</text>
</comment>
<dbReference type="GO" id="GO:0005737">
    <property type="term" value="C:cytoplasm"/>
    <property type="evidence" value="ECO:0007669"/>
    <property type="project" value="TreeGrafter"/>
</dbReference>
<sequence>MDKSKVDYSLYLVTDSTEAILGDKDLYHVVDNAISGGVTVVQYRDKTSSAGGLIETAKRLQLLCARHRVPLIINDRVDVALAVECAGVHLGQDDMDVSTARHLLGPGKIIGATVSSVSEAFAAVKAGADYLGIGTLYATNTKKDTKSIVGIKGIRQILHHLGARGDEKSREIKTVCIGGIHKANCQLVRYQLFAPSIPTSIPTKGIDGVAVVSAIMASPDPSLAAQGFKSALSSPPAFVPISVPTLPFPYLPDGALSKSHASSLRTFLLQATQAVVDIHPISHNMTNLVVQNFSANVALSVGGSPIMSNNGDEATDLARLSGGLVINMGTSTPEALSNHRKAITAYNDVGNPVILDPVGAGATQTRKDALAYLLASGYFSLIKGNEPEIMQIAVSSGLVLRLDKGSQQQQGVDSGASHLSLQQKAALVAALARREQNLFLMTGPVDVLSNGVTTLCISNGHRLMGAITGSGCALGTVLSIYLAAARRTRSDAFTSAVAGIVHYNIAGEMAARKGGVDGPGTFVPAFMDALNLYSTTVAEGDEKHMEELLNDMKIEVIQAERGEKGLVSEA</sequence>
<dbReference type="CDD" id="cd01170">
    <property type="entry name" value="THZ_kinase"/>
    <property type="match status" value="1"/>
</dbReference>
<evidence type="ECO:0000256" key="13">
    <source>
        <dbReference type="ARBA" id="ARBA00047334"/>
    </source>
</evidence>
<dbReference type="GO" id="GO:0005524">
    <property type="term" value="F:ATP binding"/>
    <property type="evidence" value="ECO:0007669"/>
    <property type="project" value="UniProtKB-KW"/>
</dbReference>
<dbReference type="InterPro" id="IPR029056">
    <property type="entry name" value="Ribokinase-like"/>
</dbReference>
<comment type="catalytic activity">
    <reaction evidence="1">
        <text>5-(2-hydroxyethyl)-4-methylthiazole + ATP = 4-methyl-5-(2-phosphooxyethyl)-thiazole + ADP + H(+)</text>
        <dbReference type="Rhea" id="RHEA:24212"/>
        <dbReference type="ChEBI" id="CHEBI:15378"/>
        <dbReference type="ChEBI" id="CHEBI:17957"/>
        <dbReference type="ChEBI" id="CHEBI:30616"/>
        <dbReference type="ChEBI" id="CHEBI:58296"/>
        <dbReference type="ChEBI" id="CHEBI:456216"/>
        <dbReference type="EC" id="2.7.1.50"/>
    </reaction>
</comment>
<dbReference type="GO" id="GO:0000287">
    <property type="term" value="F:magnesium ion binding"/>
    <property type="evidence" value="ECO:0007669"/>
    <property type="project" value="InterPro"/>
</dbReference>
<dbReference type="Gene3D" id="3.40.1190.20">
    <property type="match status" value="1"/>
</dbReference>
<keyword evidence="6" id="KW-0808">Transferase</keyword>
<evidence type="ECO:0000256" key="4">
    <source>
        <dbReference type="ARBA" id="ARBA00004868"/>
    </source>
</evidence>
<evidence type="ECO:0000313" key="20">
    <source>
        <dbReference type="EMBL" id="ORY10753.1"/>
    </source>
</evidence>
<evidence type="ECO:0000256" key="2">
    <source>
        <dbReference type="ARBA" id="ARBA00001946"/>
    </source>
</evidence>
<evidence type="ECO:0000256" key="6">
    <source>
        <dbReference type="ARBA" id="ARBA00022679"/>
    </source>
</evidence>
<keyword evidence="18" id="KW-1133">Transmembrane helix</keyword>
<accession>A0A1Y1ZKH6</accession>
<dbReference type="PRINTS" id="PR01099">
    <property type="entry name" value="HYETHTZKNASE"/>
</dbReference>
<keyword evidence="18" id="KW-0812">Transmembrane</keyword>
<organism evidence="20 21">
    <name type="scientific">Clohesyomyces aquaticus</name>
    <dbReference type="NCBI Taxonomy" id="1231657"/>
    <lineage>
        <taxon>Eukaryota</taxon>
        <taxon>Fungi</taxon>
        <taxon>Dikarya</taxon>
        <taxon>Ascomycota</taxon>
        <taxon>Pezizomycotina</taxon>
        <taxon>Dothideomycetes</taxon>
        <taxon>Pleosporomycetidae</taxon>
        <taxon>Pleosporales</taxon>
        <taxon>Lindgomycetaceae</taxon>
        <taxon>Clohesyomyces</taxon>
    </lineage>
</organism>
<comment type="pathway">
    <text evidence="4">Cofactor biosynthesis; thiamine diphosphate biosynthesis; 4-methyl-5-(2-phosphoethyl)-thiazole from 5-(2-hydroxyethyl)-4-methylthiazole: step 1/1.</text>
</comment>
<evidence type="ECO:0000256" key="12">
    <source>
        <dbReference type="ARBA" id="ARBA00022977"/>
    </source>
</evidence>
<keyword evidence="18" id="KW-0472">Membrane</keyword>
<evidence type="ECO:0000256" key="16">
    <source>
        <dbReference type="ARBA" id="ARBA00061146"/>
    </source>
</evidence>
<evidence type="ECO:0000256" key="8">
    <source>
        <dbReference type="ARBA" id="ARBA00022741"/>
    </source>
</evidence>
<gene>
    <name evidence="20" type="ORF">BCR34DRAFT_566367</name>
</gene>
<evidence type="ECO:0000256" key="9">
    <source>
        <dbReference type="ARBA" id="ARBA00022777"/>
    </source>
</evidence>
<evidence type="ECO:0000256" key="5">
    <source>
        <dbReference type="ARBA" id="ARBA00005165"/>
    </source>
</evidence>
<dbReference type="GO" id="GO:0009229">
    <property type="term" value="P:thiamine diphosphate biosynthetic process"/>
    <property type="evidence" value="ECO:0007669"/>
    <property type="project" value="UniProtKB-UniPathway"/>
</dbReference>
<dbReference type="PANTHER" id="PTHR20857">
    <property type="entry name" value="THIAMINE-PHOSPHATE PYROPHOSPHORYLASE"/>
    <property type="match status" value="1"/>
</dbReference>
<keyword evidence="10" id="KW-0067">ATP-binding</keyword>